<accession>A0A177BYZ4</accession>
<evidence type="ECO:0000313" key="2">
    <source>
        <dbReference type="Proteomes" id="UP000077069"/>
    </source>
</evidence>
<proteinExistence type="predicted"/>
<dbReference type="GeneID" id="28769318"/>
<dbReference type="InParanoid" id="A0A177BYZ4"/>
<dbReference type="Proteomes" id="UP000077069">
    <property type="component" value="Unassembled WGS sequence"/>
</dbReference>
<reference evidence="1 2" key="1">
    <citation type="submission" date="2016-05" db="EMBL/GenBank/DDBJ databases">
        <title>Comparative analysis of secretome profiles of manganese(II)-oxidizing ascomycete fungi.</title>
        <authorList>
            <consortium name="DOE Joint Genome Institute"/>
            <person name="Zeiner C.A."/>
            <person name="Purvine S.O."/>
            <person name="Zink E.M."/>
            <person name="Wu S."/>
            <person name="Pasa-Tolic L."/>
            <person name="Chaput D.L."/>
            <person name="Haridas S."/>
            <person name="Grigoriev I.V."/>
            <person name="Santelli C.M."/>
            <person name="Hansel C.M."/>
        </authorList>
    </citation>
    <scope>NUCLEOTIDE SEQUENCE [LARGE SCALE GENOMIC DNA]</scope>
    <source>
        <strain evidence="1 2">AP3s5-JAC2a</strain>
    </source>
</reference>
<dbReference type="OrthoDB" id="3787430at2759"/>
<gene>
    <name evidence="1" type="ORF">CC84DRAFT_316108</name>
</gene>
<protein>
    <submittedName>
        <fullName evidence="1">Uncharacterized protein</fullName>
    </submittedName>
</protein>
<organism evidence="1 2">
    <name type="scientific">Paraphaeosphaeria sporulosa</name>
    <dbReference type="NCBI Taxonomy" id="1460663"/>
    <lineage>
        <taxon>Eukaryota</taxon>
        <taxon>Fungi</taxon>
        <taxon>Dikarya</taxon>
        <taxon>Ascomycota</taxon>
        <taxon>Pezizomycotina</taxon>
        <taxon>Dothideomycetes</taxon>
        <taxon>Pleosporomycetidae</taxon>
        <taxon>Pleosporales</taxon>
        <taxon>Massarineae</taxon>
        <taxon>Didymosphaeriaceae</taxon>
        <taxon>Paraphaeosphaeria</taxon>
    </lineage>
</organism>
<dbReference type="EMBL" id="KV441559">
    <property type="protein sequence ID" value="OAG00593.1"/>
    <property type="molecule type" value="Genomic_DNA"/>
</dbReference>
<dbReference type="RefSeq" id="XP_018030958.1">
    <property type="nucleotide sequence ID" value="XM_018185832.1"/>
</dbReference>
<dbReference type="AlphaFoldDB" id="A0A177BYZ4"/>
<name>A0A177BYZ4_9PLEO</name>
<evidence type="ECO:0000313" key="1">
    <source>
        <dbReference type="EMBL" id="OAG00593.1"/>
    </source>
</evidence>
<sequence length="192" mass="21583">MQNNPNVPNGPAPDTATTAEALSMLASLRAHQQCAPPHAHSIFVGATRTEVRSILAPGRLRGTMHYEAMPESMAQDKLGKFLKAIDDDPDRAVLVRSVKLSLECDHFKHSGVAELFNQDVLPYYPFTDDETSEEHPPLTYAPLYLKNIQRRMAHEPRLSQHPTCPTDIALPRKEFFYMYTCLSLYLPSKSMS</sequence>
<keyword evidence="2" id="KW-1185">Reference proteome</keyword>